<dbReference type="EMBL" id="BORP01000002">
    <property type="protein sequence ID" value="GIO26847.1"/>
    <property type="molecule type" value="Genomic_DNA"/>
</dbReference>
<comment type="caution">
    <text evidence="1">The sequence shown here is derived from an EMBL/GenBank/DDBJ whole genome shotgun (WGS) entry which is preliminary data.</text>
</comment>
<accession>A0A920C7N4</accession>
<keyword evidence="2" id="KW-1185">Reference proteome</keyword>
<evidence type="ECO:0000313" key="2">
    <source>
        <dbReference type="Proteomes" id="UP000676917"/>
    </source>
</evidence>
<protein>
    <recommendedName>
        <fullName evidence="3">DUF2187 domain-containing protein</fullName>
    </recommendedName>
</protein>
<sequence>MANSMQTASIGDIVLFDRRNQQHQGKVFQVRENSVLVELTKDAAKTLGYEMPNTVVRHGKYSIIS</sequence>
<reference evidence="1" key="1">
    <citation type="submission" date="2021-03" db="EMBL/GenBank/DDBJ databases">
        <title>Antimicrobial resistance genes in bacteria isolated from Japanese honey, and their potential for conferring macrolide and lincosamide resistance in the American foulbrood pathogen Paenibacillus larvae.</title>
        <authorList>
            <person name="Okamoto M."/>
            <person name="Kumagai M."/>
            <person name="Kanamori H."/>
            <person name="Takamatsu D."/>
        </authorList>
    </citation>
    <scope>NUCLEOTIDE SEQUENCE</scope>
    <source>
        <strain evidence="1">J43TS3</strain>
    </source>
</reference>
<name>A0A920C7N4_9BACI</name>
<gene>
    <name evidence="1" type="ORF">J43TS3_14580</name>
</gene>
<evidence type="ECO:0000313" key="1">
    <source>
        <dbReference type="EMBL" id="GIO26847.1"/>
    </source>
</evidence>
<dbReference type="Pfam" id="PF09953">
    <property type="entry name" value="DUF2187"/>
    <property type="match status" value="1"/>
</dbReference>
<evidence type="ECO:0008006" key="3">
    <source>
        <dbReference type="Google" id="ProtNLM"/>
    </source>
</evidence>
<dbReference type="InterPro" id="IPR018690">
    <property type="entry name" value="DUF2187"/>
</dbReference>
<dbReference type="RefSeq" id="WP_212920351.1">
    <property type="nucleotide sequence ID" value="NZ_BORP01000002.1"/>
</dbReference>
<dbReference type="Proteomes" id="UP000676917">
    <property type="component" value="Unassembled WGS sequence"/>
</dbReference>
<proteinExistence type="predicted"/>
<organism evidence="1 2">
    <name type="scientific">Ornithinibacillus bavariensis</name>
    <dbReference type="NCBI Taxonomy" id="545502"/>
    <lineage>
        <taxon>Bacteria</taxon>
        <taxon>Bacillati</taxon>
        <taxon>Bacillota</taxon>
        <taxon>Bacilli</taxon>
        <taxon>Bacillales</taxon>
        <taxon>Bacillaceae</taxon>
        <taxon>Ornithinibacillus</taxon>
    </lineage>
</organism>
<dbReference type="AlphaFoldDB" id="A0A920C7N4"/>